<gene>
    <name evidence="9" type="ORF">MKQ68_15350</name>
</gene>
<reference evidence="9" key="1">
    <citation type="submission" date="2022-10" db="EMBL/GenBank/DDBJ databases">
        <title>Chitinophaga sp. nov., isolated from soil.</title>
        <authorList>
            <person name="Jeon C.O."/>
        </authorList>
    </citation>
    <scope>NUCLEOTIDE SEQUENCE</scope>
    <source>
        <strain evidence="9">R8</strain>
    </source>
</reference>
<evidence type="ECO:0000256" key="2">
    <source>
        <dbReference type="ARBA" id="ARBA00006275"/>
    </source>
</evidence>
<protein>
    <submittedName>
        <fullName evidence="9">RagB/SusD family nutrient uptake outer membrane protein</fullName>
    </submittedName>
</protein>
<keyword evidence="10" id="KW-1185">Reference proteome</keyword>
<dbReference type="Pfam" id="PF14322">
    <property type="entry name" value="SusD-like_3"/>
    <property type="match status" value="1"/>
</dbReference>
<comment type="similarity">
    <text evidence="2">Belongs to the SusD family.</text>
</comment>
<keyword evidence="4" id="KW-0472">Membrane</keyword>
<proteinExistence type="inferred from homology"/>
<evidence type="ECO:0000256" key="4">
    <source>
        <dbReference type="ARBA" id="ARBA00023136"/>
    </source>
</evidence>
<keyword evidence="3 6" id="KW-0732">Signal</keyword>
<feature type="domain" description="SusD-like N-terminal" evidence="8">
    <location>
        <begin position="27"/>
        <end position="233"/>
    </location>
</feature>
<dbReference type="RefSeq" id="WP_264279888.1">
    <property type="nucleotide sequence ID" value="NZ_CP107006.1"/>
</dbReference>
<dbReference type="EMBL" id="CP107006">
    <property type="protein sequence ID" value="UYQ91468.1"/>
    <property type="molecule type" value="Genomic_DNA"/>
</dbReference>
<evidence type="ECO:0000256" key="3">
    <source>
        <dbReference type="ARBA" id="ARBA00022729"/>
    </source>
</evidence>
<feature type="domain" description="RagB/SusD" evidence="7">
    <location>
        <begin position="331"/>
        <end position="629"/>
    </location>
</feature>
<evidence type="ECO:0000256" key="6">
    <source>
        <dbReference type="SAM" id="SignalP"/>
    </source>
</evidence>
<feature type="signal peptide" evidence="6">
    <location>
        <begin position="1"/>
        <end position="19"/>
    </location>
</feature>
<comment type="subcellular location">
    <subcellularLocation>
        <location evidence="1">Cell outer membrane</location>
    </subcellularLocation>
</comment>
<dbReference type="InterPro" id="IPR012944">
    <property type="entry name" value="SusD_RagB_dom"/>
</dbReference>
<accession>A0ABY6IW46</accession>
<sequence length="629" mass="71346">MKFSIKRITFYTIAFAVTAAGFSSCKKFLDVVPNELVTDKQIWGNINNANAALAHLYSQLPNTIGADGNTLNETTAATDECFHHWGAGYWPLKYNTGAWNSADNPFGEWELQYRNIRKANLFLENIDKVPIPTDQVSYYAVKVPHYKAEARFMRALFHFQLFKMYGAVPVITNSLQITDKGSVTVPRNSVDEVVAFIVNECEAIAPELLPKHPDADLGRANRGAALALAARTLLYAASPLFNGNAMYANVKNLDGKQLFNQSYDKEKWKKAADAAQRVMDLDYIISRGIANDPINSYGQIFYTRNWTEIIMPRMVPNTKNLDLELFPFGGPWGGWGKYSPFQELIDAYETKTGYPIDHASSGYVKEGFWSGWFWAGAGATEWVWLDNISNMYKDRDPRFYATITYQGSKFNATRTNNTPIRLAWWGGNNGASQAWPKSSGTFTVSGYNVRKWCDPKVDPTNWWTSPDAQRNDPLFRVTEFYLAYAEAMNEYNEGPTPEAYAAVNAVRARVDMPGLPIIPEDITREGFRKRVQNEKRVEFAFEGHRFWDVRRWLIAKQVDNGVMHGMNARPTTAELQGTGLDVNSEAAGLAVFYKEAPVQTRVFLDRHYLMPIPQREMDVNDNMVQNYGW</sequence>
<evidence type="ECO:0000259" key="7">
    <source>
        <dbReference type="Pfam" id="PF07980"/>
    </source>
</evidence>
<feature type="chain" id="PRO_5046604659" evidence="6">
    <location>
        <begin position="20"/>
        <end position="629"/>
    </location>
</feature>
<evidence type="ECO:0000313" key="9">
    <source>
        <dbReference type="EMBL" id="UYQ91468.1"/>
    </source>
</evidence>
<organism evidence="9 10">
    <name type="scientific">Chitinophaga horti</name>
    <dbReference type="NCBI Taxonomy" id="2920382"/>
    <lineage>
        <taxon>Bacteria</taxon>
        <taxon>Pseudomonadati</taxon>
        <taxon>Bacteroidota</taxon>
        <taxon>Chitinophagia</taxon>
        <taxon>Chitinophagales</taxon>
        <taxon>Chitinophagaceae</taxon>
        <taxon>Chitinophaga</taxon>
    </lineage>
</organism>
<evidence type="ECO:0000313" key="10">
    <source>
        <dbReference type="Proteomes" id="UP001162741"/>
    </source>
</evidence>
<dbReference type="SUPFAM" id="SSF48452">
    <property type="entry name" value="TPR-like"/>
    <property type="match status" value="1"/>
</dbReference>
<dbReference type="PROSITE" id="PS51257">
    <property type="entry name" value="PROKAR_LIPOPROTEIN"/>
    <property type="match status" value="1"/>
</dbReference>
<evidence type="ECO:0000256" key="1">
    <source>
        <dbReference type="ARBA" id="ARBA00004442"/>
    </source>
</evidence>
<evidence type="ECO:0000256" key="5">
    <source>
        <dbReference type="ARBA" id="ARBA00023237"/>
    </source>
</evidence>
<dbReference type="InterPro" id="IPR033985">
    <property type="entry name" value="SusD-like_N"/>
</dbReference>
<dbReference type="Proteomes" id="UP001162741">
    <property type="component" value="Chromosome"/>
</dbReference>
<dbReference type="InterPro" id="IPR011990">
    <property type="entry name" value="TPR-like_helical_dom_sf"/>
</dbReference>
<dbReference type="Gene3D" id="1.25.40.390">
    <property type="match status" value="1"/>
</dbReference>
<dbReference type="Pfam" id="PF07980">
    <property type="entry name" value="SusD_RagB"/>
    <property type="match status" value="1"/>
</dbReference>
<evidence type="ECO:0000259" key="8">
    <source>
        <dbReference type="Pfam" id="PF14322"/>
    </source>
</evidence>
<keyword evidence="5" id="KW-0998">Cell outer membrane</keyword>
<name>A0ABY6IW46_9BACT</name>